<organism evidence="14 15">
    <name type="scientific">Laodelphax striatellus</name>
    <name type="common">Small brown planthopper</name>
    <name type="synonym">Delphax striatella</name>
    <dbReference type="NCBI Taxonomy" id="195883"/>
    <lineage>
        <taxon>Eukaryota</taxon>
        <taxon>Metazoa</taxon>
        <taxon>Ecdysozoa</taxon>
        <taxon>Arthropoda</taxon>
        <taxon>Hexapoda</taxon>
        <taxon>Insecta</taxon>
        <taxon>Pterygota</taxon>
        <taxon>Neoptera</taxon>
        <taxon>Paraneoptera</taxon>
        <taxon>Hemiptera</taxon>
        <taxon>Auchenorrhyncha</taxon>
        <taxon>Fulgoroidea</taxon>
        <taxon>Delphacidae</taxon>
        <taxon>Criomorphinae</taxon>
        <taxon>Laodelphax</taxon>
    </lineage>
</organism>
<protein>
    <recommendedName>
        <fullName evidence="3">Mitochondrial import receptor subunit TOM22 homolog</fullName>
    </recommendedName>
</protein>
<evidence type="ECO:0000256" key="2">
    <source>
        <dbReference type="ARBA" id="ARBA00009874"/>
    </source>
</evidence>
<keyword evidence="4" id="KW-0813">Transport</keyword>
<name>A0A482XA71_LAOST</name>
<dbReference type="EMBL" id="QKKF02014716">
    <property type="protein sequence ID" value="RZF42562.1"/>
    <property type="molecule type" value="Genomic_DNA"/>
</dbReference>
<keyword evidence="15" id="KW-1185">Reference proteome</keyword>
<evidence type="ECO:0000256" key="9">
    <source>
        <dbReference type="ARBA" id="ARBA00023010"/>
    </source>
</evidence>
<comment type="caution">
    <text evidence="14">The sequence shown here is derived from an EMBL/GenBank/DDBJ whole genome shotgun (WGS) entry which is preliminary data.</text>
</comment>
<dbReference type="CDD" id="cd22884">
    <property type="entry name" value="TOM22"/>
    <property type="match status" value="1"/>
</dbReference>
<keyword evidence="6" id="KW-1000">Mitochondrion outer membrane</keyword>
<evidence type="ECO:0000256" key="7">
    <source>
        <dbReference type="ARBA" id="ARBA00022927"/>
    </source>
</evidence>
<dbReference type="Pfam" id="PF04281">
    <property type="entry name" value="Tom22"/>
    <property type="match status" value="1"/>
</dbReference>
<feature type="compositionally biased region" description="Basic and acidic residues" evidence="13">
    <location>
        <begin position="21"/>
        <end position="30"/>
    </location>
</feature>
<keyword evidence="5" id="KW-0812">Transmembrane</keyword>
<dbReference type="PANTHER" id="PTHR12504:SF0">
    <property type="entry name" value="MITOCHONDRIAL IMPORT RECEPTOR SUBUNIT TOM22 HOMOLOG"/>
    <property type="match status" value="1"/>
</dbReference>
<proteinExistence type="inferred from homology"/>
<evidence type="ECO:0000256" key="12">
    <source>
        <dbReference type="ARBA" id="ARBA00023170"/>
    </source>
</evidence>
<dbReference type="InParanoid" id="A0A482XA71"/>
<accession>A0A482XA71</accession>
<reference evidence="14 15" key="1">
    <citation type="journal article" date="2017" name="Gigascience">
        <title>Genome sequence of the small brown planthopper, Laodelphax striatellus.</title>
        <authorList>
            <person name="Zhu J."/>
            <person name="Jiang F."/>
            <person name="Wang X."/>
            <person name="Yang P."/>
            <person name="Bao Y."/>
            <person name="Zhao W."/>
            <person name="Wang W."/>
            <person name="Lu H."/>
            <person name="Wang Q."/>
            <person name="Cui N."/>
            <person name="Li J."/>
            <person name="Chen X."/>
            <person name="Luo L."/>
            <person name="Yu J."/>
            <person name="Kang L."/>
            <person name="Cui F."/>
        </authorList>
    </citation>
    <scope>NUCLEOTIDE SEQUENCE [LARGE SCALE GENOMIC DNA]</scope>
    <source>
        <strain evidence="14">Lst14</strain>
    </source>
</reference>
<dbReference type="GO" id="GO:0006886">
    <property type="term" value="P:intracellular protein transport"/>
    <property type="evidence" value="ECO:0007669"/>
    <property type="project" value="InterPro"/>
</dbReference>
<evidence type="ECO:0000313" key="15">
    <source>
        <dbReference type="Proteomes" id="UP000291343"/>
    </source>
</evidence>
<comment type="subcellular location">
    <subcellularLocation>
        <location evidence="1">Mitochondrion outer membrane</location>
        <topology evidence="1">Single-pass membrane protein</topology>
    </subcellularLocation>
</comment>
<evidence type="ECO:0000256" key="3">
    <source>
        <dbReference type="ARBA" id="ARBA00016229"/>
    </source>
</evidence>
<keyword evidence="12" id="KW-0675">Receptor</keyword>
<keyword evidence="7" id="KW-0653">Protein transport</keyword>
<dbReference type="GO" id="GO:0005741">
    <property type="term" value="C:mitochondrial outer membrane"/>
    <property type="evidence" value="ECO:0007669"/>
    <property type="project" value="UniProtKB-SubCell"/>
</dbReference>
<dbReference type="PANTHER" id="PTHR12504">
    <property type="entry name" value="MITOCHONDRIAL IMPORT RECEPTOR SUBUNIT TOM22"/>
    <property type="match status" value="1"/>
</dbReference>
<evidence type="ECO:0000256" key="10">
    <source>
        <dbReference type="ARBA" id="ARBA00023128"/>
    </source>
</evidence>
<keyword evidence="10" id="KW-0496">Mitochondrion</keyword>
<evidence type="ECO:0000313" key="14">
    <source>
        <dbReference type="EMBL" id="RZF42562.1"/>
    </source>
</evidence>
<dbReference type="OrthoDB" id="10016939at2759"/>
<keyword evidence="8" id="KW-1133">Transmembrane helix</keyword>
<feature type="region of interest" description="Disordered" evidence="13">
    <location>
        <begin position="1"/>
        <end position="39"/>
    </location>
</feature>
<dbReference type="SMR" id="A0A482XA71"/>
<evidence type="ECO:0000256" key="6">
    <source>
        <dbReference type="ARBA" id="ARBA00022787"/>
    </source>
</evidence>
<evidence type="ECO:0000256" key="5">
    <source>
        <dbReference type="ARBA" id="ARBA00022692"/>
    </source>
</evidence>
<dbReference type="AlphaFoldDB" id="A0A482XA71"/>
<keyword evidence="9" id="KW-0811">Translocation</keyword>
<dbReference type="InterPro" id="IPR005683">
    <property type="entry name" value="Tom22"/>
</dbReference>
<keyword evidence="11" id="KW-0472">Membrane</keyword>
<evidence type="ECO:0000256" key="13">
    <source>
        <dbReference type="SAM" id="MobiDB-lite"/>
    </source>
</evidence>
<dbReference type="FunCoup" id="A0A482XA71">
    <property type="interactions" value="1564"/>
</dbReference>
<dbReference type="Proteomes" id="UP000291343">
    <property type="component" value="Unassembled WGS sequence"/>
</dbReference>
<feature type="region of interest" description="Disordered" evidence="13">
    <location>
        <begin position="122"/>
        <end position="141"/>
    </location>
</feature>
<evidence type="ECO:0000256" key="8">
    <source>
        <dbReference type="ARBA" id="ARBA00022989"/>
    </source>
</evidence>
<comment type="similarity">
    <text evidence="2">Belongs to the Tom22 family.</text>
</comment>
<sequence length="141" mass="15283">MAISEDIDSGMGSLVASSKDVTPEKPKSLLDSDPDDEDIEDESLAERLYGLTEMFPEKLVRNVEALISNTGKMIKVCYDSSRTLSWVVFSSAVILLTPVVIECDRAQMEEAQRSQQKGVLLGPNAAMSGNAGRGTTIMPSR</sequence>
<evidence type="ECO:0000256" key="1">
    <source>
        <dbReference type="ARBA" id="ARBA00004572"/>
    </source>
</evidence>
<dbReference type="STRING" id="195883.A0A482XA71"/>
<evidence type="ECO:0000256" key="4">
    <source>
        <dbReference type="ARBA" id="ARBA00022448"/>
    </source>
</evidence>
<evidence type="ECO:0000256" key="11">
    <source>
        <dbReference type="ARBA" id="ARBA00023136"/>
    </source>
</evidence>
<gene>
    <name evidence="14" type="ORF">LSTR_LSTR001357</name>
</gene>